<evidence type="ECO:0000256" key="1">
    <source>
        <dbReference type="ARBA" id="ARBA00004123"/>
    </source>
</evidence>
<comment type="subcellular location">
    <subcellularLocation>
        <location evidence="1">Nucleus</location>
    </subcellularLocation>
</comment>
<dbReference type="Gene3D" id="2.130.10.10">
    <property type="entry name" value="YVTN repeat-like/Quinoprotein amine dehydrogenase"/>
    <property type="match status" value="2"/>
</dbReference>
<dbReference type="Pfam" id="PF03178">
    <property type="entry name" value="CPSF_A"/>
    <property type="match status" value="1"/>
</dbReference>
<dbReference type="InterPro" id="IPR004871">
    <property type="entry name" value="RSE1/DDB1/CPSF1_C"/>
</dbReference>
<protein>
    <submittedName>
        <fullName evidence="6">CPSF A subunit region-domain-containing protein</fullName>
    </submittedName>
</protein>
<dbReference type="InterPro" id="IPR015943">
    <property type="entry name" value="WD40/YVTN_repeat-like_dom_sf"/>
</dbReference>
<dbReference type="InterPro" id="IPR018846">
    <property type="entry name" value="Beta-prop_RSE1/DDB1/CPSF1_1st"/>
</dbReference>
<evidence type="ECO:0000256" key="2">
    <source>
        <dbReference type="ARBA" id="ARBA00023242"/>
    </source>
</evidence>
<dbReference type="InterPro" id="IPR058543">
    <property type="entry name" value="Beta-prop_RSE1/DDB1/CPSF1_2nd"/>
</dbReference>
<organism evidence="6 7">
    <name type="scientific">Syncephalis pseudoplumigaleata</name>
    <dbReference type="NCBI Taxonomy" id="1712513"/>
    <lineage>
        <taxon>Eukaryota</taxon>
        <taxon>Fungi</taxon>
        <taxon>Fungi incertae sedis</taxon>
        <taxon>Zoopagomycota</taxon>
        <taxon>Zoopagomycotina</taxon>
        <taxon>Zoopagomycetes</taxon>
        <taxon>Zoopagales</taxon>
        <taxon>Piptocephalidaceae</taxon>
        <taxon>Syncephalis</taxon>
    </lineage>
</organism>
<accession>A0A4P9Z2P2</accession>
<dbReference type="OrthoDB" id="6109at2759"/>
<evidence type="ECO:0000313" key="6">
    <source>
        <dbReference type="EMBL" id="RKP26676.1"/>
    </source>
</evidence>
<dbReference type="GO" id="GO:0003676">
    <property type="term" value="F:nucleic acid binding"/>
    <property type="evidence" value="ECO:0007669"/>
    <property type="project" value="InterPro"/>
</dbReference>
<dbReference type="Proteomes" id="UP000278143">
    <property type="component" value="Unassembled WGS sequence"/>
</dbReference>
<evidence type="ECO:0000259" key="3">
    <source>
        <dbReference type="Pfam" id="PF03178"/>
    </source>
</evidence>
<reference evidence="7" key="1">
    <citation type="journal article" date="2018" name="Nat. Microbiol.">
        <title>Leveraging single-cell genomics to expand the fungal tree of life.</title>
        <authorList>
            <person name="Ahrendt S.R."/>
            <person name="Quandt C.A."/>
            <person name="Ciobanu D."/>
            <person name="Clum A."/>
            <person name="Salamov A."/>
            <person name="Andreopoulos B."/>
            <person name="Cheng J.F."/>
            <person name="Woyke T."/>
            <person name="Pelin A."/>
            <person name="Henrissat B."/>
            <person name="Reynolds N.K."/>
            <person name="Benny G.L."/>
            <person name="Smith M.E."/>
            <person name="James T.Y."/>
            <person name="Grigoriev I.V."/>
        </authorList>
    </citation>
    <scope>NUCLEOTIDE SEQUENCE [LARGE SCALE GENOMIC DNA]</scope>
    <source>
        <strain evidence="7">Benny S71-1</strain>
    </source>
</reference>
<feature type="domain" description="RSE1/DDB1/CPSF1 second beta-propeller" evidence="5">
    <location>
        <begin position="507"/>
        <end position="1018"/>
    </location>
</feature>
<dbReference type="PANTHER" id="PTHR10644">
    <property type="entry name" value="DNA REPAIR/RNA PROCESSING CPSF FAMILY"/>
    <property type="match status" value="1"/>
</dbReference>
<evidence type="ECO:0000313" key="7">
    <source>
        <dbReference type="Proteomes" id="UP000278143"/>
    </source>
</evidence>
<gene>
    <name evidence="6" type="ORF">SYNPS1DRAFT_13869</name>
</gene>
<dbReference type="GO" id="GO:0005634">
    <property type="term" value="C:nucleus"/>
    <property type="evidence" value="ECO:0007669"/>
    <property type="project" value="UniProtKB-SubCell"/>
</dbReference>
<feature type="domain" description="RSE1/DDB1/CPSF1 first beta-propeller" evidence="4">
    <location>
        <begin position="90"/>
        <end position="443"/>
    </location>
</feature>
<evidence type="ECO:0000259" key="4">
    <source>
        <dbReference type="Pfam" id="PF10433"/>
    </source>
</evidence>
<feature type="domain" description="RSE1/DDB1/CPSF1 C-terminal" evidence="3">
    <location>
        <begin position="1085"/>
        <end position="1410"/>
    </location>
</feature>
<keyword evidence="2" id="KW-0539">Nucleus</keyword>
<dbReference type="Pfam" id="PF23726">
    <property type="entry name" value="Beta-prop_RSE1_2nd"/>
    <property type="match status" value="1"/>
</dbReference>
<dbReference type="EMBL" id="KZ989361">
    <property type="protein sequence ID" value="RKP26676.1"/>
    <property type="molecule type" value="Genomic_DNA"/>
</dbReference>
<keyword evidence="7" id="KW-1185">Reference proteome</keyword>
<name>A0A4P9Z2P2_9FUNG</name>
<proteinExistence type="predicted"/>
<dbReference type="Pfam" id="PF10433">
    <property type="entry name" value="Beta-prop_RSE1_1st"/>
    <property type="match status" value="1"/>
</dbReference>
<dbReference type="InterPro" id="IPR050358">
    <property type="entry name" value="RSE1/DDB1/CFT1"/>
</dbReference>
<sequence length="1446" mass="160926">MYTLWKELVPPTAVEHAITAVVTAPHDPLPNLVLCRDSILQIYSLQERDELEIDADKGNDDAQPHPAADVNEESGGAYIKLLPKNTRRTARLILVHERRLHGVVAALAAIRTASSARYGRDSLLVGFKDAKASHIATMALLEWCPDTHTLVTVSIHHYENDAYRREFLDNPLPLQIVVEPNHRCAVMSIYGTHLAILPFRQDMNMHGGTSASASSSSKWPYSASWVVPLADIIPDMRNLLALSFLNNFYEPTLSLLYESGETWAGRLTDKKDTCEMVVVSVDLINRKFPVIYRREHLPYDAHSIVSVPAPVGGSLVLANASIIYVDQGTPGVGMALNEYTAEVTAFPHMNTVMATRLNIGLDGARVVAFLSPVRALLALASGELYLVELVQDGRSITDIRVGKVGASVLASSGCRLGDKYLFLGSRMADALLIHYSEAKDNKEQRILYNFRVCDSLPVIGSIMGMTAIRSVTNMEEKREDRRLDIVMSTGYGKNGHLSILRKSIRPADISEFGLPGCRAMWTLRCQREKASHLVEEAYDRFLLISRDTSTMILETGDELQEMETGDFNTSRPTVAAASILQDTHIVQVDATAARLLNSEAKLVQLLPLSDERLMSRVVSAQIVDPYILLVTNIGRFSILHADSVASELKLCQQFTLVKDRRVICGCICSDATGQWKQWQDVTTTTTTASKATPDQATSIKQTSNVGSNINEESNEHHRAMVNGDRTEMDDVDMELYGHHTTSDNTMMHGSDGDGIKANGVDASEEDNDASTSMDQMADALATSAQKTYWCLLYLEDGSLEILSLPSMTSVMTVSRFDLAPATLVDALLDPNEVVSNAWPDAGSQLQELLAVHLGPHQQSMHLMAINHHGEVLAYRPFPVHFHEATEKTRHRLALRFHRIAVGSRFDGTSTEPSASQTPADLVNLSMPLESLTAASHAEHDRDKPRLQRLVPFHNVSGWSGVFLVDQQHPAWIIYTPHHCLNMYPAQSSSVDSFTPFHNIHCSYGFLYYSQQTLHISQLPDGWVYDLPWPLRKVPLHRTIHHIATHPATEMMAVATSTAASFHLKDEPISAYLPMKQDVQPVVGAYALELFTPVTWEQIDRYEFDENERVLCMKCTTLATNQTVSGQGEFVVVGTGYIWGEDISTKGRVYIFDVMEVVPEPDRPQKNHKLKLRCKEEVNGAVTVVDGIRGFLLTSVGRQMVLQDFEETERLNGIGFLDTQIYLRSIACMKHLMLLGDLCKGVWFVGFQEEPPRVILLGKDTAALSVTCNEFIVDGSTVYFAVADEDGSMHLYSYSPYNVQSFNGQRLIRRGDIVVGAPVRTMFRLPLADQHNKVVRTLCLCGLENGTVGVLKPVSDKPYKRMQLLGARLIHGLQHLAGLNPKAYRTLSMKHRMAYNPVRSILDGDLLAMYTQLPLIRRREMAKQARTTDKQLMADLSDELSWPDTIF</sequence>
<evidence type="ECO:0000259" key="5">
    <source>
        <dbReference type="Pfam" id="PF23726"/>
    </source>
</evidence>